<dbReference type="Gene3D" id="3.30.70.1030">
    <property type="entry name" value="Apc35880, domain 1"/>
    <property type="match status" value="2"/>
</dbReference>
<evidence type="ECO:0000256" key="8">
    <source>
        <dbReference type="ARBA" id="ARBA00049896"/>
    </source>
</evidence>
<dbReference type="GO" id="GO:0020037">
    <property type="term" value="F:heme binding"/>
    <property type="evidence" value="ECO:0007669"/>
    <property type="project" value="InterPro"/>
</dbReference>
<protein>
    <recommendedName>
        <fullName evidence="1">Coproheme decarboxylase</fullName>
        <ecNumber evidence="10">1.3.98.5</ecNumber>
    </recommendedName>
    <alternativeName>
        <fullName evidence="6">Coproheme III oxidative decarboxylase</fullName>
    </alternativeName>
    <alternativeName>
        <fullName evidence="7">Hydrogen peroxide-dependent heme synthase</fullName>
    </alternativeName>
</protein>
<dbReference type="Pfam" id="PF06778">
    <property type="entry name" value="Chlor_dismutase"/>
    <property type="match status" value="1"/>
</dbReference>
<evidence type="ECO:0000256" key="10">
    <source>
        <dbReference type="ARBA" id="ARBA00050019"/>
    </source>
</evidence>
<dbReference type="GO" id="GO:0016491">
    <property type="term" value="F:oxidoreductase activity"/>
    <property type="evidence" value="ECO:0007669"/>
    <property type="project" value="InterPro"/>
</dbReference>
<dbReference type="PANTHER" id="PTHR36843:SF1">
    <property type="entry name" value="COPROHEME DECARBOXYLASE"/>
    <property type="match status" value="1"/>
</dbReference>
<dbReference type="NCBIfam" id="NF042928">
    <property type="entry name" value="HemQ_actino"/>
    <property type="match status" value="1"/>
</dbReference>
<dbReference type="InterPro" id="IPR011008">
    <property type="entry name" value="Dimeric_a/b-barrel"/>
</dbReference>
<comment type="cofactor">
    <cofactor evidence="9">
        <name>Fe-coproporphyrin III</name>
        <dbReference type="ChEBI" id="CHEBI:68438"/>
    </cofactor>
</comment>
<sequence length="252" mass="29066">MAQTPKLKFDALNALRRYTQWISFSVDADKLRSLDVDAAIAEAREFFDSFDKVDTSTIDEATGTPKLPEGTVVRGVYDVSSLRPEANFMIWWHAQEMETIQESFHQFKNTALGRCSTVFWSGTGHHEPSEFNKSHLPTFIKGEDGRDWVSVYPFVRSYDWYLLDANDRRRILLEHGSAGRKYPDVLPNTVSAFSLGDYEWMLAFECDDLHQIVELMHQMRYTDARLHVREEIPFHTGRRVDPGELVARLAGK</sequence>
<evidence type="ECO:0000256" key="1">
    <source>
        <dbReference type="ARBA" id="ARBA00014413"/>
    </source>
</evidence>
<dbReference type="EMBL" id="CP033896">
    <property type="protein sequence ID" value="AZA13722.1"/>
    <property type="molecule type" value="Genomic_DNA"/>
</dbReference>
<dbReference type="OrthoDB" id="9773646at2"/>
<dbReference type="KEGG" id="ccho:CCHOA_06650"/>
<dbReference type="Proteomes" id="UP000269019">
    <property type="component" value="Chromosome"/>
</dbReference>
<proteinExistence type="predicted"/>
<gene>
    <name evidence="11" type="ORF">CCHOA_06650</name>
</gene>
<evidence type="ECO:0000256" key="2">
    <source>
        <dbReference type="ARBA" id="ARBA00022617"/>
    </source>
</evidence>
<keyword evidence="4" id="KW-0408">Iron</keyword>
<name>A0A3G6J7C9_9CORY</name>
<evidence type="ECO:0000256" key="4">
    <source>
        <dbReference type="ARBA" id="ARBA00023004"/>
    </source>
</evidence>
<reference evidence="11 12" key="1">
    <citation type="submission" date="2018-11" db="EMBL/GenBank/DDBJ databases">
        <authorList>
            <person name="Kleinhagauer T."/>
            <person name="Glaeser S.P."/>
            <person name="Spergser J."/>
            <person name="Ruckert C."/>
            <person name="Kaempfer P."/>
            <person name="Busse H.-J."/>
        </authorList>
    </citation>
    <scope>NUCLEOTIDE SEQUENCE [LARGE SCALE GENOMIC DNA]</scope>
    <source>
        <strain evidence="11 12">200CH</strain>
    </source>
</reference>
<evidence type="ECO:0000256" key="3">
    <source>
        <dbReference type="ARBA" id="ARBA00022723"/>
    </source>
</evidence>
<evidence type="ECO:0000256" key="7">
    <source>
        <dbReference type="ARBA" id="ARBA00030236"/>
    </source>
</evidence>
<dbReference type="SUPFAM" id="SSF54909">
    <property type="entry name" value="Dimeric alpha+beta barrel"/>
    <property type="match status" value="1"/>
</dbReference>
<dbReference type="RefSeq" id="WP_123928188.1">
    <property type="nucleotide sequence ID" value="NZ_CP033896.1"/>
</dbReference>
<organism evidence="11 12">
    <name type="scientific">Corynebacterium choanae</name>
    <dbReference type="NCBI Taxonomy" id="1862358"/>
    <lineage>
        <taxon>Bacteria</taxon>
        <taxon>Bacillati</taxon>
        <taxon>Actinomycetota</taxon>
        <taxon>Actinomycetes</taxon>
        <taxon>Mycobacteriales</taxon>
        <taxon>Corynebacteriaceae</taxon>
        <taxon>Corynebacterium</taxon>
    </lineage>
</organism>
<evidence type="ECO:0000313" key="12">
    <source>
        <dbReference type="Proteomes" id="UP000269019"/>
    </source>
</evidence>
<evidence type="ECO:0000256" key="5">
    <source>
        <dbReference type="ARBA" id="ARBA00023444"/>
    </source>
</evidence>
<dbReference type="GO" id="GO:0046872">
    <property type="term" value="F:metal ion binding"/>
    <property type="evidence" value="ECO:0007669"/>
    <property type="project" value="UniProtKB-KW"/>
</dbReference>
<keyword evidence="3" id="KW-0479">Metal-binding</keyword>
<dbReference type="AlphaFoldDB" id="A0A3G6J7C9"/>
<comment type="pathway">
    <text evidence="5">Porphyrin-containing compound metabolism.</text>
</comment>
<comment type="catalytic activity">
    <reaction evidence="8">
        <text>Fe-coproporphyrin III + 2 H2O2 + 2 H(+) = heme b + 2 CO2 + 4 H2O</text>
        <dbReference type="Rhea" id="RHEA:56516"/>
        <dbReference type="ChEBI" id="CHEBI:15377"/>
        <dbReference type="ChEBI" id="CHEBI:15378"/>
        <dbReference type="ChEBI" id="CHEBI:16240"/>
        <dbReference type="ChEBI" id="CHEBI:16526"/>
        <dbReference type="ChEBI" id="CHEBI:60344"/>
        <dbReference type="ChEBI" id="CHEBI:68438"/>
        <dbReference type="EC" id="1.3.98.5"/>
    </reaction>
    <physiologicalReaction direction="left-to-right" evidence="8">
        <dbReference type="Rhea" id="RHEA:56517"/>
    </physiologicalReaction>
</comment>
<keyword evidence="2" id="KW-0349">Heme</keyword>
<dbReference type="PANTHER" id="PTHR36843">
    <property type="entry name" value="HEME-DEPENDENT PEROXIDASE YWFI-RELATED"/>
    <property type="match status" value="1"/>
</dbReference>
<accession>A0A3G6J7C9</accession>
<dbReference type="EC" id="1.3.98.5" evidence="10"/>
<evidence type="ECO:0000256" key="6">
    <source>
        <dbReference type="ARBA" id="ARBA00029882"/>
    </source>
</evidence>
<evidence type="ECO:0000313" key="11">
    <source>
        <dbReference type="EMBL" id="AZA13722.1"/>
    </source>
</evidence>
<keyword evidence="12" id="KW-1185">Reference proteome</keyword>
<evidence type="ECO:0000256" key="9">
    <source>
        <dbReference type="ARBA" id="ARBA00049935"/>
    </source>
</evidence>
<dbReference type="InterPro" id="IPR010644">
    <property type="entry name" value="ChdC/CLD"/>
</dbReference>